<evidence type="ECO:0000313" key="3">
    <source>
        <dbReference type="EMBL" id="TQM09890.1"/>
    </source>
</evidence>
<evidence type="ECO:0000256" key="1">
    <source>
        <dbReference type="SAM" id="Phobius"/>
    </source>
</evidence>
<protein>
    <recommendedName>
        <fullName evidence="2">ARB-07466-like C-terminal domain-containing protein</fullName>
    </recommendedName>
</protein>
<name>A0A543DKM5_9PSEU</name>
<keyword evidence="1" id="KW-0472">Membrane</keyword>
<dbReference type="Pfam" id="PF26571">
    <property type="entry name" value="VldE"/>
    <property type="match status" value="1"/>
</dbReference>
<sequence>MNSLEFAGVALRRGAVRLAVVGLVLALIGLVGLIAFHTVLWISSNAGHFANRAGCGVSDEISPLTGGTASEATAEQRTNAAIIVKVGRQMQVPVRGQWIALATAMQESGLRNINYGDRDSLGLFQQRPSQGWGSPAQVTDPTYAAVQFYRRLLAVPGWTEMPLWRAAQTVQRSAFPTAYSKWEQHAAKLLADVDGEASLATTDVCAPRGGARGPAPAPYSGPSSGCVNDDPTSGGCLTGATRHALDEVNRVFGGYRGGSLIRATGCWDPHQWNPSSDHPKGRACDFFPGTAGRFAAGDELEAGWQLADWFRTHADPLEVSYVIWQGRIWTAGSADTATGWGRPYTGGGVYDPEEATGGHFDHLHVSFRQ</sequence>
<evidence type="ECO:0000259" key="2">
    <source>
        <dbReference type="Pfam" id="PF26571"/>
    </source>
</evidence>
<dbReference type="RefSeq" id="WP_142058353.1">
    <property type="nucleotide sequence ID" value="NZ_VFPA01000003.1"/>
</dbReference>
<keyword evidence="1" id="KW-1133">Transmembrane helix</keyword>
<organism evidence="3 4">
    <name type="scientific">Pseudonocardia kunmingensis</name>
    <dbReference type="NCBI Taxonomy" id="630975"/>
    <lineage>
        <taxon>Bacteria</taxon>
        <taxon>Bacillati</taxon>
        <taxon>Actinomycetota</taxon>
        <taxon>Actinomycetes</taxon>
        <taxon>Pseudonocardiales</taxon>
        <taxon>Pseudonocardiaceae</taxon>
        <taxon>Pseudonocardia</taxon>
    </lineage>
</organism>
<dbReference type="OrthoDB" id="5496837at2"/>
<reference evidence="3 4" key="1">
    <citation type="submission" date="2019-06" db="EMBL/GenBank/DDBJ databases">
        <title>Sequencing the genomes of 1000 actinobacteria strains.</title>
        <authorList>
            <person name="Klenk H.-P."/>
        </authorList>
    </citation>
    <scope>NUCLEOTIDE SEQUENCE [LARGE SCALE GENOMIC DNA]</scope>
    <source>
        <strain evidence="3 4">DSM 45301</strain>
    </source>
</reference>
<feature type="domain" description="ARB-07466-like C-terminal" evidence="2">
    <location>
        <begin position="235"/>
        <end position="348"/>
    </location>
</feature>
<dbReference type="EMBL" id="VFPA01000003">
    <property type="protein sequence ID" value="TQM09890.1"/>
    <property type="molecule type" value="Genomic_DNA"/>
</dbReference>
<accession>A0A543DKM5</accession>
<gene>
    <name evidence="3" type="ORF">FB558_5665</name>
</gene>
<dbReference type="InterPro" id="IPR058593">
    <property type="entry name" value="ARB_07466-like_C"/>
</dbReference>
<dbReference type="Proteomes" id="UP000315677">
    <property type="component" value="Unassembled WGS sequence"/>
</dbReference>
<proteinExistence type="predicted"/>
<feature type="transmembrane region" description="Helical" evidence="1">
    <location>
        <begin position="20"/>
        <end position="42"/>
    </location>
</feature>
<keyword evidence="1" id="KW-0812">Transmembrane</keyword>
<evidence type="ECO:0000313" key="4">
    <source>
        <dbReference type="Proteomes" id="UP000315677"/>
    </source>
</evidence>
<comment type="caution">
    <text evidence="3">The sequence shown here is derived from an EMBL/GenBank/DDBJ whole genome shotgun (WGS) entry which is preliminary data.</text>
</comment>
<keyword evidence="4" id="KW-1185">Reference proteome</keyword>
<dbReference type="AlphaFoldDB" id="A0A543DKM5"/>